<reference evidence="2" key="1">
    <citation type="submission" date="2019-11" db="EMBL/GenBank/DDBJ databases">
        <authorList>
            <person name="Feng L."/>
        </authorList>
    </citation>
    <scope>NUCLEOTIDE SEQUENCE</scope>
    <source>
        <strain evidence="2">IbartlettiiLFYP30</strain>
    </source>
</reference>
<dbReference type="InterPro" id="IPR030949">
    <property type="entry name" value="ECF_S_folate_fam"/>
</dbReference>
<keyword evidence="1" id="KW-0812">Transmembrane</keyword>
<keyword evidence="1" id="KW-1133">Transmembrane helix</keyword>
<gene>
    <name evidence="2" type="primary">folT</name>
    <name evidence="2" type="ORF">IBLFYP30_01813</name>
</gene>
<dbReference type="GeneID" id="89566058"/>
<dbReference type="EMBL" id="CACRUE010000026">
    <property type="protein sequence ID" value="VYU13113.1"/>
    <property type="molecule type" value="Genomic_DNA"/>
</dbReference>
<accession>A0A6N3CIL8</accession>
<protein>
    <submittedName>
        <fullName evidence="2">Folate transporter FolT</fullName>
    </submittedName>
</protein>
<dbReference type="NCBIfam" id="TIGR04518">
    <property type="entry name" value="ECF_S_folT_fam"/>
    <property type="match status" value="1"/>
</dbReference>
<keyword evidence="1" id="KW-0472">Membrane</keyword>
<proteinExistence type="predicted"/>
<dbReference type="AlphaFoldDB" id="A0A6N3CIL8"/>
<dbReference type="InterPro" id="IPR024529">
    <property type="entry name" value="ECF_trnsprt_substrate-spec"/>
</dbReference>
<dbReference type="GO" id="GO:0022857">
    <property type="term" value="F:transmembrane transporter activity"/>
    <property type="evidence" value="ECO:0007669"/>
    <property type="project" value="InterPro"/>
</dbReference>
<dbReference type="Gene3D" id="1.10.1760.20">
    <property type="match status" value="1"/>
</dbReference>
<feature type="transmembrane region" description="Helical" evidence="1">
    <location>
        <begin position="139"/>
        <end position="157"/>
    </location>
</feature>
<sequence>MKNNSVKKLVEISLLIALEVILTRFCSINTATLRIGFGFLPIAIIAMMYGPLSAGVAYALGDLLGMMIFPNGSYFPGFTLTAFLTGVIYGLVLYRKPKTWPRIILAACIVCLGMNLCLDTAWLHILMGQGYLALLPQRIFKAVVMIPVQTVLIGLVWKNIVLKVDKSYGVMPNA</sequence>
<feature type="transmembrane region" description="Helical" evidence="1">
    <location>
        <begin position="73"/>
        <end position="92"/>
    </location>
</feature>
<feature type="transmembrane region" description="Helical" evidence="1">
    <location>
        <begin position="39"/>
        <end position="61"/>
    </location>
</feature>
<dbReference type="RefSeq" id="WP_007286331.1">
    <property type="nucleotide sequence ID" value="NZ_CACRUE010000026.1"/>
</dbReference>
<feature type="transmembrane region" description="Helical" evidence="1">
    <location>
        <begin position="104"/>
        <end position="127"/>
    </location>
</feature>
<name>A0A6N3CIL8_9FIRM</name>
<organism evidence="2">
    <name type="scientific">Intestinibacter bartlettii</name>
    <dbReference type="NCBI Taxonomy" id="261299"/>
    <lineage>
        <taxon>Bacteria</taxon>
        <taxon>Bacillati</taxon>
        <taxon>Bacillota</taxon>
        <taxon>Clostridia</taxon>
        <taxon>Peptostreptococcales</taxon>
        <taxon>Peptostreptococcaceae</taxon>
        <taxon>Intestinibacter</taxon>
    </lineage>
</organism>
<evidence type="ECO:0000256" key="1">
    <source>
        <dbReference type="SAM" id="Phobius"/>
    </source>
</evidence>
<evidence type="ECO:0000313" key="2">
    <source>
        <dbReference type="EMBL" id="VYU13113.1"/>
    </source>
</evidence>
<dbReference type="Pfam" id="PF12822">
    <property type="entry name" value="ECF_trnsprt"/>
    <property type="match status" value="1"/>
</dbReference>